<gene>
    <name evidence="2" type="ORF">Spa11_36490</name>
</gene>
<evidence type="ECO:0000313" key="3">
    <source>
        <dbReference type="Proteomes" id="UP000316426"/>
    </source>
</evidence>
<dbReference type="AlphaFoldDB" id="A0A518KCA4"/>
<feature type="chain" id="PRO_5022062456" description="Nickel uptake substrate-specific transmembrane region" evidence="1">
    <location>
        <begin position="22"/>
        <end position="456"/>
    </location>
</feature>
<organism evidence="2 3">
    <name type="scientific">Botrimarina mediterranea</name>
    <dbReference type="NCBI Taxonomy" id="2528022"/>
    <lineage>
        <taxon>Bacteria</taxon>
        <taxon>Pseudomonadati</taxon>
        <taxon>Planctomycetota</taxon>
        <taxon>Planctomycetia</taxon>
        <taxon>Pirellulales</taxon>
        <taxon>Lacipirellulaceae</taxon>
        <taxon>Botrimarina</taxon>
    </lineage>
</organism>
<evidence type="ECO:0000256" key="1">
    <source>
        <dbReference type="SAM" id="SignalP"/>
    </source>
</evidence>
<sequence precursor="true">MSRPCWQLVVLWCSIANMSSAIDQHTLVVAEIVDAETGEPIEDARFFVGVGWLEASKGYSWQDHTITKCTAGKLQWPRDGRQGYDVQCIRIESPGYKPFVTVPIARNHAERIPDTATVVTPGQPVKLTIKLQLDLGIVGRVLTPDGEPARSAQVGITQDCRSITLKEGQLSNTTFWQYDNGQDIWDPPPLVQTDDEGRFALPDDLPPAGIVVAHASGFVTKPLAEYKAGDDLKLHPWGRIEGKLDWGVLPNAGVRLCVQYLNEAAPLIRYQKEYLTTDASGAFVIDKVPPGYSSFSHQVSEASHNWYGHPYQSVLVEAERAPTRFTLGRSTSIVGHLPAGLDYANITVRYAVNGHDGSTAYELFMKSKVGKLYRSPPVPVAVDGSFQFDGVRPEHYQLTVERRGRRTTTRLGGKNFSVRTLPDDEEAKPQDIGEVFVRDIPKAAVSSNPAAVRNQR</sequence>
<evidence type="ECO:0000313" key="2">
    <source>
        <dbReference type="EMBL" id="QDV75432.1"/>
    </source>
</evidence>
<reference evidence="2 3" key="1">
    <citation type="submission" date="2019-02" db="EMBL/GenBank/DDBJ databases">
        <title>Deep-cultivation of Planctomycetes and their phenomic and genomic characterization uncovers novel biology.</title>
        <authorList>
            <person name="Wiegand S."/>
            <person name="Jogler M."/>
            <person name="Boedeker C."/>
            <person name="Pinto D."/>
            <person name="Vollmers J."/>
            <person name="Rivas-Marin E."/>
            <person name="Kohn T."/>
            <person name="Peeters S.H."/>
            <person name="Heuer A."/>
            <person name="Rast P."/>
            <person name="Oberbeckmann S."/>
            <person name="Bunk B."/>
            <person name="Jeske O."/>
            <person name="Meyerdierks A."/>
            <person name="Storesund J.E."/>
            <person name="Kallscheuer N."/>
            <person name="Luecker S."/>
            <person name="Lage O.M."/>
            <person name="Pohl T."/>
            <person name="Merkel B.J."/>
            <person name="Hornburger P."/>
            <person name="Mueller R.-W."/>
            <person name="Bruemmer F."/>
            <person name="Labrenz M."/>
            <person name="Spormann A.M."/>
            <person name="Op den Camp H."/>
            <person name="Overmann J."/>
            <person name="Amann R."/>
            <person name="Jetten M.S.M."/>
            <person name="Mascher T."/>
            <person name="Medema M.H."/>
            <person name="Devos D.P."/>
            <person name="Kaster A.-K."/>
            <person name="Ovreas L."/>
            <person name="Rohde M."/>
            <person name="Galperin M.Y."/>
            <person name="Jogler C."/>
        </authorList>
    </citation>
    <scope>NUCLEOTIDE SEQUENCE [LARGE SCALE GENOMIC DNA]</scope>
    <source>
        <strain evidence="2 3">Spa11</strain>
    </source>
</reference>
<proteinExistence type="predicted"/>
<name>A0A518KCA4_9BACT</name>
<dbReference type="KEGG" id="bmei:Spa11_36490"/>
<evidence type="ECO:0008006" key="4">
    <source>
        <dbReference type="Google" id="ProtNLM"/>
    </source>
</evidence>
<accession>A0A518KCA4</accession>
<protein>
    <recommendedName>
        <fullName evidence="4">Nickel uptake substrate-specific transmembrane region</fullName>
    </recommendedName>
</protein>
<dbReference type="EMBL" id="CP036349">
    <property type="protein sequence ID" value="QDV75432.1"/>
    <property type="molecule type" value="Genomic_DNA"/>
</dbReference>
<dbReference type="Proteomes" id="UP000316426">
    <property type="component" value="Chromosome"/>
</dbReference>
<feature type="signal peptide" evidence="1">
    <location>
        <begin position="1"/>
        <end position="21"/>
    </location>
</feature>
<keyword evidence="3" id="KW-1185">Reference proteome</keyword>
<keyword evidence="1" id="KW-0732">Signal</keyword>